<sequence>MDEKVPSTVRRTQVTPPKYELHEATTFTMTIEQPGGGHTVLVTKEPMVLTAELTSFPPQRVQCTLEKPVELVDQKDPTKVLAVIEDFPVMVNGL</sequence>
<proteinExistence type="predicted"/>
<gene>
    <name evidence="1" type="ORF">GCM10010521_19730</name>
</gene>
<protein>
    <submittedName>
        <fullName evidence="1">Uncharacterized protein</fullName>
    </submittedName>
</protein>
<reference evidence="2" key="1">
    <citation type="journal article" date="2019" name="Int. J. Syst. Evol. Microbiol.">
        <title>The Global Catalogue of Microorganisms (GCM) 10K type strain sequencing project: providing services to taxonomists for standard genome sequencing and annotation.</title>
        <authorList>
            <consortium name="The Broad Institute Genomics Platform"/>
            <consortium name="The Broad Institute Genome Sequencing Center for Infectious Disease"/>
            <person name="Wu L."/>
            <person name="Ma J."/>
        </authorList>
    </citation>
    <scope>NUCLEOTIDE SEQUENCE [LARGE SCALE GENOMIC DNA]</scope>
    <source>
        <strain evidence="2">JCM 11574</strain>
    </source>
</reference>
<comment type="caution">
    <text evidence="1">The sequence shown here is derived from an EMBL/GenBank/DDBJ whole genome shotgun (WGS) entry which is preliminary data.</text>
</comment>
<keyword evidence="2" id="KW-1185">Reference proteome</keyword>
<dbReference type="EMBL" id="BAAAVM010000024">
    <property type="protein sequence ID" value="GAA3133999.1"/>
    <property type="molecule type" value="Genomic_DNA"/>
</dbReference>
<name>A0ABP6N207_9ACTN</name>
<organism evidence="1 2">
    <name type="scientific">Streptomyces rameus</name>
    <dbReference type="NCBI Taxonomy" id="68261"/>
    <lineage>
        <taxon>Bacteria</taxon>
        <taxon>Bacillati</taxon>
        <taxon>Actinomycetota</taxon>
        <taxon>Actinomycetes</taxon>
        <taxon>Kitasatosporales</taxon>
        <taxon>Streptomycetaceae</taxon>
        <taxon>Streptomyces</taxon>
    </lineage>
</organism>
<dbReference type="Proteomes" id="UP001500893">
    <property type="component" value="Unassembled WGS sequence"/>
</dbReference>
<evidence type="ECO:0000313" key="2">
    <source>
        <dbReference type="Proteomes" id="UP001500893"/>
    </source>
</evidence>
<accession>A0ABP6N207</accession>
<dbReference type="RefSeq" id="WP_345048838.1">
    <property type="nucleotide sequence ID" value="NZ_BAAAVM010000024.1"/>
</dbReference>
<evidence type="ECO:0000313" key="1">
    <source>
        <dbReference type="EMBL" id="GAA3133999.1"/>
    </source>
</evidence>